<evidence type="ECO:0000313" key="2">
    <source>
        <dbReference type="EMBL" id="MXU83735.1"/>
    </source>
</evidence>
<feature type="signal peptide" evidence="1">
    <location>
        <begin position="1"/>
        <end position="19"/>
    </location>
</feature>
<keyword evidence="1" id="KW-0732">Signal</keyword>
<accession>A0A6B0U5C4</accession>
<sequence length="77" mass="9059">MNFILHILFFLLNFPCGASINVTSTVQEFVFCQFINNSHTVYMLNPVHFVFSDSAVLELRRQFTVHSRYWKEDSHSS</sequence>
<feature type="chain" id="PRO_5025609072" evidence="1">
    <location>
        <begin position="20"/>
        <end position="77"/>
    </location>
</feature>
<evidence type="ECO:0000256" key="1">
    <source>
        <dbReference type="SAM" id="SignalP"/>
    </source>
</evidence>
<name>A0A6B0U5C4_IXORI</name>
<protein>
    <submittedName>
        <fullName evidence="2">Putative secreted protein</fullName>
    </submittedName>
</protein>
<dbReference type="EMBL" id="GIFC01001652">
    <property type="protein sequence ID" value="MXU83735.1"/>
    <property type="molecule type" value="Transcribed_RNA"/>
</dbReference>
<proteinExistence type="predicted"/>
<dbReference type="AlphaFoldDB" id="A0A6B0U5C4"/>
<reference evidence="2" key="1">
    <citation type="submission" date="2019-12" db="EMBL/GenBank/DDBJ databases">
        <title>An insight into the sialome of adult female Ixodes ricinus ticks feeding for 6 days.</title>
        <authorList>
            <person name="Perner J."/>
            <person name="Ribeiro J.M.C."/>
        </authorList>
    </citation>
    <scope>NUCLEOTIDE SEQUENCE</scope>
    <source>
        <strain evidence="2">Semi-engorged</strain>
        <tissue evidence="2">Salivary glands</tissue>
    </source>
</reference>
<organism evidence="2">
    <name type="scientific">Ixodes ricinus</name>
    <name type="common">Common tick</name>
    <name type="synonym">Acarus ricinus</name>
    <dbReference type="NCBI Taxonomy" id="34613"/>
    <lineage>
        <taxon>Eukaryota</taxon>
        <taxon>Metazoa</taxon>
        <taxon>Ecdysozoa</taxon>
        <taxon>Arthropoda</taxon>
        <taxon>Chelicerata</taxon>
        <taxon>Arachnida</taxon>
        <taxon>Acari</taxon>
        <taxon>Parasitiformes</taxon>
        <taxon>Ixodida</taxon>
        <taxon>Ixodoidea</taxon>
        <taxon>Ixodidae</taxon>
        <taxon>Ixodinae</taxon>
        <taxon>Ixodes</taxon>
    </lineage>
</organism>